<reference evidence="1 2" key="1">
    <citation type="submission" date="2008-03" db="EMBL/GenBank/DDBJ databases">
        <title>Sequencing of the draft genome and assembly of Burkholderia ambifaria MEX-5.</title>
        <authorList>
            <consortium name="US DOE Joint Genome Institute (JGI-PGF)"/>
            <person name="Copeland A."/>
            <person name="Lucas S."/>
            <person name="Lapidus A."/>
            <person name="Glavina del Rio T."/>
            <person name="Dalin E."/>
            <person name="Tice H."/>
            <person name="Bruce D."/>
            <person name="Goodwin L."/>
            <person name="Pitluck S."/>
            <person name="Larimer F."/>
            <person name="Land M.L."/>
            <person name="Hauser L."/>
            <person name="Tiedje J."/>
            <person name="Richardson P."/>
        </authorList>
    </citation>
    <scope>NUCLEOTIDE SEQUENCE [LARGE SCALE GENOMIC DNA]</scope>
    <source>
        <strain evidence="1 2">MEX-5</strain>
    </source>
</reference>
<evidence type="ECO:0000313" key="2">
    <source>
        <dbReference type="Proteomes" id="UP000004814"/>
    </source>
</evidence>
<proteinExistence type="predicted"/>
<accession>B1TEG1</accession>
<dbReference type="Proteomes" id="UP000004814">
    <property type="component" value="Unassembled WGS sequence"/>
</dbReference>
<evidence type="ECO:0000313" key="1">
    <source>
        <dbReference type="EMBL" id="EDT38039.1"/>
    </source>
</evidence>
<dbReference type="PROSITE" id="PS51257">
    <property type="entry name" value="PROKAR_LIPOPROTEIN"/>
    <property type="match status" value="1"/>
</dbReference>
<name>B1TEG1_9BURK</name>
<protein>
    <submittedName>
        <fullName evidence="1">Uncharacterized protein</fullName>
    </submittedName>
</protein>
<dbReference type="EMBL" id="ABLK01000339">
    <property type="protein sequence ID" value="EDT38039.1"/>
    <property type="molecule type" value="Genomic_DNA"/>
</dbReference>
<gene>
    <name evidence="1" type="ORF">BamMEX5DRAFT_6177</name>
</gene>
<organism evidence="1 2">
    <name type="scientific">Burkholderia ambifaria MEX-5</name>
    <dbReference type="NCBI Taxonomy" id="396597"/>
    <lineage>
        <taxon>Bacteria</taxon>
        <taxon>Pseudomonadati</taxon>
        <taxon>Pseudomonadota</taxon>
        <taxon>Betaproteobacteria</taxon>
        <taxon>Burkholderiales</taxon>
        <taxon>Burkholderiaceae</taxon>
        <taxon>Burkholderia</taxon>
        <taxon>Burkholderia cepacia complex</taxon>
    </lineage>
</organism>
<dbReference type="AlphaFoldDB" id="B1TEG1"/>
<comment type="caution">
    <text evidence="1">The sequence shown here is derived from an EMBL/GenBank/DDBJ whole genome shotgun (WGS) entry which is preliminary data.</text>
</comment>
<sequence length="148" mass="15548">MQRWPAAPNPAPTSALIACSRCASGSTTAWFFAPIIDCTRLPCWLPRLYTCVPTRVEPTNEIALMSGCVQRRSTTVLPPCTTFSTPCGTPASIASSTSCIVESGSCSDGFSTNVLPHTIAIGNIHSGIIAGKLNGVMPAHTPIGWRSV</sequence>